<proteinExistence type="predicted"/>
<evidence type="ECO:0000259" key="3">
    <source>
        <dbReference type="PROSITE" id="PS51782"/>
    </source>
</evidence>
<comment type="caution">
    <text evidence="4">The sequence shown here is derived from an EMBL/GenBank/DDBJ whole genome shotgun (WGS) entry which is preliminary data.</text>
</comment>
<evidence type="ECO:0000313" key="4">
    <source>
        <dbReference type="EMBL" id="TXK37395.1"/>
    </source>
</evidence>
<dbReference type="InterPro" id="IPR008258">
    <property type="entry name" value="Transglycosylase_SLT_dom_1"/>
</dbReference>
<evidence type="ECO:0000313" key="5">
    <source>
        <dbReference type="Proteomes" id="UP000321926"/>
    </source>
</evidence>
<dbReference type="CDD" id="cd00118">
    <property type="entry name" value="LysM"/>
    <property type="match status" value="4"/>
</dbReference>
<dbReference type="CDD" id="cd16894">
    <property type="entry name" value="MltD-like"/>
    <property type="match status" value="1"/>
</dbReference>
<feature type="domain" description="LysM" evidence="3">
    <location>
        <begin position="734"/>
        <end position="777"/>
    </location>
</feature>
<feature type="region of interest" description="Disordered" evidence="1">
    <location>
        <begin position="425"/>
        <end position="463"/>
    </location>
</feature>
<name>A0A5C8JFX1_9BACT</name>
<organism evidence="4 5">
    <name type="scientific">Pontibacter qinzhouensis</name>
    <dbReference type="NCBI Taxonomy" id="2603253"/>
    <lineage>
        <taxon>Bacteria</taxon>
        <taxon>Pseudomonadati</taxon>
        <taxon>Bacteroidota</taxon>
        <taxon>Cytophagia</taxon>
        <taxon>Cytophagales</taxon>
        <taxon>Hymenobacteraceae</taxon>
        <taxon>Pontibacter</taxon>
    </lineage>
</organism>
<feature type="signal peptide" evidence="2">
    <location>
        <begin position="1"/>
        <end position="21"/>
    </location>
</feature>
<dbReference type="SMART" id="SM00257">
    <property type="entry name" value="LysM"/>
    <property type="match status" value="5"/>
</dbReference>
<protein>
    <submittedName>
        <fullName evidence="4">LysM peptidoglycan-binding domain-containing protein</fullName>
    </submittedName>
</protein>
<dbReference type="PANTHER" id="PTHR33734">
    <property type="entry name" value="LYSM DOMAIN-CONTAINING GPI-ANCHORED PROTEIN 2"/>
    <property type="match status" value="1"/>
</dbReference>
<dbReference type="OrthoDB" id="977752at2"/>
<feature type="domain" description="LysM" evidence="3">
    <location>
        <begin position="360"/>
        <end position="404"/>
    </location>
</feature>
<dbReference type="Pfam" id="PF01476">
    <property type="entry name" value="LysM"/>
    <property type="match status" value="5"/>
</dbReference>
<sequence length="851" mass="93096">MRKNLPLLLLMLLLLPVLALAQAVIVPRNITVADIQIKISDRAQQEIQKKVDALHRNQTYFRNRVELADAYFPWIERTFQEEGVPDDFKYLALQESGLIGDAVSTSNAVGYWQFKKEAASDFNLRMDHLIDERRHIIEASKGAAKYFKRSNLYYNNWFNTILSYYLGPTGAKAATKPSDIGSKKMEVTEKTHTYLLTYLAHKIAYENFVGKTTKPTLMLSEMRCTPGQSLLDIALATKIDAGELEKYNKWLLGGTIPSDKDYYVMIPTRNGQDPALLASKGPVAHTGNLAGYASASTSITKLHGLNALVARRGDTKEKLAKQNNISLRKFQKYNDLYSFDEVKEGGIYYLEQKKSTSEVAYHVVQPGETMHMISQHYGIQLSHLVFNNRMDRSETPVSGRVLWLQKRRPARTPVEVRDLSKAPVVAAAPATGKTTSSPATPATTTAKTAPAQPKQPAQQAPPKENFFTRLINKLKNKPEQPEPVPMEQPVEATIEEEPAAPAPVVTVPVETAVKVAQAEAGAVPATTSNTQVKNEAIYPATKTQKAAGTTSAQTDTAVAASPQPGPITIESVAKTKVVTDTVMFERGVTWDSGSATAAKPQPEPASVPAPATRRTDTVQIQLPEPKQDQTIEPEEEVVLKEPAGYKPAPATEKASDVAHTSTAPAVAPAHHTVKQGETLYSISRAYAVSINDISTWNDLGDTPIKIGQVLLIAEPQVLPAETDTYTTPAAQPVLTHTVERGETLYQLSKKYNVSVNDLRSWNNLSEAGLSVGQVIKVTAPEEAFTAPAEAEASPAGSSAGASQSPYHVVATGESLYQISRKYNITIKDIMEWNNKSDFNVSTGEKLLIRKK</sequence>
<keyword evidence="5" id="KW-1185">Reference proteome</keyword>
<dbReference type="Gene3D" id="3.10.350.10">
    <property type="entry name" value="LysM domain"/>
    <property type="match status" value="3"/>
</dbReference>
<dbReference type="SUPFAM" id="SSF53955">
    <property type="entry name" value="Lysozyme-like"/>
    <property type="match status" value="1"/>
</dbReference>
<dbReference type="Gene3D" id="1.10.530.10">
    <property type="match status" value="1"/>
</dbReference>
<dbReference type="RefSeq" id="WP_147922655.1">
    <property type="nucleotide sequence ID" value="NZ_VRTY01000061.1"/>
</dbReference>
<accession>A0A5C8JFX1</accession>
<dbReference type="EMBL" id="VRTY01000061">
    <property type="protein sequence ID" value="TXK37395.1"/>
    <property type="molecule type" value="Genomic_DNA"/>
</dbReference>
<dbReference type="InterPro" id="IPR023346">
    <property type="entry name" value="Lysozyme-like_dom_sf"/>
</dbReference>
<feature type="domain" description="LysM" evidence="3">
    <location>
        <begin position="805"/>
        <end position="848"/>
    </location>
</feature>
<feature type="region of interest" description="Disordered" evidence="1">
    <location>
        <begin position="593"/>
        <end position="615"/>
    </location>
</feature>
<dbReference type="PANTHER" id="PTHR33734:SF22">
    <property type="entry name" value="MEMBRANE-BOUND LYTIC MUREIN TRANSGLYCOSYLASE D"/>
    <property type="match status" value="1"/>
</dbReference>
<dbReference type="Proteomes" id="UP000321926">
    <property type="component" value="Unassembled WGS sequence"/>
</dbReference>
<dbReference type="Pfam" id="PF01464">
    <property type="entry name" value="SLT"/>
    <property type="match status" value="1"/>
</dbReference>
<feature type="chain" id="PRO_5022714673" evidence="2">
    <location>
        <begin position="22"/>
        <end position="851"/>
    </location>
</feature>
<keyword evidence="2" id="KW-0732">Signal</keyword>
<feature type="compositionally biased region" description="Low complexity" evidence="1">
    <location>
        <begin position="426"/>
        <end position="463"/>
    </location>
</feature>
<dbReference type="AlphaFoldDB" id="A0A5C8JFX1"/>
<gene>
    <name evidence="4" type="ORF">FVR03_15410</name>
</gene>
<dbReference type="InterPro" id="IPR018392">
    <property type="entry name" value="LysM"/>
</dbReference>
<dbReference type="SUPFAM" id="SSF54106">
    <property type="entry name" value="LysM domain"/>
    <property type="match status" value="4"/>
</dbReference>
<dbReference type="InterPro" id="IPR036779">
    <property type="entry name" value="LysM_dom_sf"/>
</dbReference>
<evidence type="ECO:0000256" key="2">
    <source>
        <dbReference type="SAM" id="SignalP"/>
    </source>
</evidence>
<feature type="domain" description="LysM" evidence="3">
    <location>
        <begin position="669"/>
        <end position="712"/>
    </location>
</feature>
<dbReference type="PROSITE" id="PS51782">
    <property type="entry name" value="LYSM"/>
    <property type="match status" value="4"/>
</dbReference>
<reference evidence="4 5" key="1">
    <citation type="submission" date="2019-08" db="EMBL/GenBank/DDBJ databases">
        <authorList>
            <person name="Shi S."/>
        </authorList>
    </citation>
    <scope>NUCLEOTIDE SEQUENCE [LARGE SCALE GENOMIC DNA]</scope>
    <source>
        <strain evidence="4 5">GY10130</strain>
    </source>
</reference>
<evidence type="ECO:0000256" key="1">
    <source>
        <dbReference type="SAM" id="MobiDB-lite"/>
    </source>
</evidence>